<keyword evidence="3 10" id="KW-0716">Sensory transduction</keyword>
<evidence type="ECO:0000256" key="5">
    <source>
        <dbReference type="ARBA" id="ARBA00022725"/>
    </source>
</evidence>
<feature type="transmembrane region" description="Helical" evidence="10">
    <location>
        <begin position="74"/>
        <end position="96"/>
    </location>
</feature>
<keyword evidence="9 10" id="KW-0807">Transducer</keyword>
<keyword evidence="5 10" id="KW-0552">Olfaction</keyword>
<evidence type="ECO:0000256" key="10">
    <source>
        <dbReference type="RuleBase" id="RU351113"/>
    </source>
</evidence>
<dbReference type="GO" id="GO:0004984">
    <property type="term" value="F:olfactory receptor activity"/>
    <property type="evidence" value="ECO:0007669"/>
    <property type="project" value="InterPro"/>
</dbReference>
<evidence type="ECO:0000256" key="1">
    <source>
        <dbReference type="ARBA" id="ARBA00004651"/>
    </source>
</evidence>
<reference evidence="11" key="1">
    <citation type="submission" date="2015-05" db="UniProtKB">
        <authorList>
            <consortium name="EnsemblMetazoa"/>
        </authorList>
    </citation>
    <scope>IDENTIFICATION</scope>
</reference>
<dbReference type="GO" id="GO:0007165">
    <property type="term" value="P:signal transduction"/>
    <property type="evidence" value="ECO:0007669"/>
    <property type="project" value="UniProtKB-KW"/>
</dbReference>
<evidence type="ECO:0000256" key="8">
    <source>
        <dbReference type="ARBA" id="ARBA00023170"/>
    </source>
</evidence>
<dbReference type="InParanoid" id="T1H8J5"/>
<proteinExistence type="inferred from homology"/>
<keyword evidence="8 10" id="KW-0675">Receptor</keyword>
<protein>
    <recommendedName>
        <fullName evidence="10">Odorant receptor</fullName>
    </recommendedName>
</protein>
<dbReference type="VEuPathDB" id="VectorBase:RPRC000337"/>
<dbReference type="STRING" id="13249.T1H8J5"/>
<dbReference type="InterPro" id="IPR004117">
    <property type="entry name" value="7tm6_olfct_rcpt"/>
</dbReference>
<evidence type="ECO:0000256" key="6">
    <source>
        <dbReference type="ARBA" id="ARBA00022989"/>
    </source>
</evidence>
<evidence type="ECO:0000313" key="12">
    <source>
        <dbReference type="Proteomes" id="UP000015103"/>
    </source>
</evidence>
<evidence type="ECO:0000256" key="3">
    <source>
        <dbReference type="ARBA" id="ARBA00022606"/>
    </source>
</evidence>
<keyword evidence="4 10" id="KW-0812">Transmembrane</keyword>
<feature type="transmembrane region" description="Helical" evidence="10">
    <location>
        <begin position="301"/>
        <end position="323"/>
    </location>
</feature>
<organism evidence="11 12">
    <name type="scientific">Rhodnius prolixus</name>
    <name type="common">Triatomid bug</name>
    <dbReference type="NCBI Taxonomy" id="13249"/>
    <lineage>
        <taxon>Eukaryota</taxon>
        <taxon>Metazoa</taxon>
        <taxon>Ecdysozoa</taxon>
        <taxon>Arthropoda</taxon>
        <taxon>Hexapoda</taxon>
        <taxon>Insecta</taxon>
        <taxon>Pterygota</taxon>
        <taxon>Neoptera</taxon>
        <taxon>Paraneoptera</taxon>
        <taxon>Hemiptera</taxon>
        <taxon>Heteroptera</taxon>
        <taxon>Panheteroptera</taxon>
        <taxon>Cimicomorpha</taxon>
        <taxon>Reduviidae</taxon>
        <taxon>Triatominae</taxon>
        <taxon>Rhodnius</taxon>
    </lineage>
</organism>
<evidence type="ECO:0000256" key="7">
    <source>
        <dbReference type="ARBA" id="ARBA00023136"/>
    </source>
</evidence>
<dbReference type="HOGENOM" id="CLU_647809_0_0_1"/>
<name>T1H8J5_RHOPR</name>
<dbReference type="Proteomes" id="UP000015103">
    <property type="component" value="Unassembled WGS sequence"/>
</dbReference>
<dbReference type="RefSeq" id="XP_073976206.1">
    <property type="nucleotide sequence ID" value="XM_074120105.1"/>
</dbReference>
<evidence type="ECO:0000256" key="4">
    <source>
        <dbReference type="ARBA" id="ARBA00022692"/>
    </source>
</evidence>
<comment type="caution">
    <text evidence="10">Lacks conserved residue(s) required for the propagation of feature annotation.</text>
</comment>
<keyword evidence="7 10" id="KW-0472">Membrane</keyword>
<feature type="transmembrane region" description="Helical" evidence="10">
    <location>
        <begin position="137"/>
        <end position="162"/>
    </location>
</feature>
<dbReference type="eggNOG" id="ENOG502R7D2">
    <property type="taxonomic scope" value="Eukaryota"/>
</dbReference>
<dbReference type="GeneID" id="141450068"/>
<comment type="subcellular location">
    <subcellularLocation>
        <location evidence="1 10">Cell membrane</location>
        <topology evidence="1 10">Multi-pass membrane protein</topology>
    </subcellularLocation>
</comment>
<dbReference type="GO" id="GO:0005886">
    <property type="term" value="C:plasma membrane"/>
    <property type="evidence" value="ECO:0007669"/>
    <property type="project" value="UniProtKB-SubCell"/>
</dbReference>
<keyword evidence="6 10" id="KW-1133">Transmembrane helix</keyword>
<comment type="similarity">
    <text evidence="10">Belongs to the insect chemoreceptor superfamily. Heteromeric odorant receptor channel (TC 1.A.69) family.</text>
</comment>
<sequence length="424" mass="49498">MAPPENDRSYLRKGYDKVGGWMLRSATVYSLDIISSTKEKFLFCIQQAVHIISLVIMWTLAIKTIYIYNDTSAILEFLHLLFGATVLWVQTLNYIVKRDSMENMMLYIGKDFYDYPNEDMSEEREIKKNTLDWYEKFWKFCLIITGSICFLFIIRIALMFFFQHQEYDLTKEAHPYLLLKVYYPMDLNNPMYLIFAVAHQLVIIASAVAVLNAQATVFIRFIGCMVAEFRVLAHSIERMESRIHFLCKPNIETEKIGNKELYVKKFHECSIVCLKNNIKHHQQLVDFFISLQDVHGFDLSAAFLVAVIVLCFGSFMVIVGLKSNLADCLVTIALLTMEMTNIFFLCYLSEELETERLKFCESLQFMNWRDMSLKFKKMLIIINECNKKKFLLKTNTGVTASRETFSSILTTAYSYVNVLREFFG</sequence>
<dbReference type="OMA" id="IRIALMF"/>
<evidence type="ECO:0000313" key="11">
    <source>
        <dbReference type="EnsemblMetazoa" id="RPRC000337-PA"/>
    </source>
</evidence>
<evidence type="ECO:0000256" key="2">
    <source>
        <dbReference type="ARBA" id="ARBA00022475"/>
    </source>
</evidence>
<keyword evidence="12" id="KW-1185">Reference proteome</keyword>
<keyword evidence="2" id="KW-1003">Cell membrane</keyword>
<dbReference type="EnsemblMetazoa" id="RPRC000337-RA">
    <property type="protein sequence ID" value="RPRC000337-PA"/>
    <property type="gene ID" value="RPRC000337"/>
</dbReference>
<dbReference type="EMBL" id="ACPB03026816">
    <property type="status" value="NOT_ANNOTATED_CDS"/>
    <property type="molecule type" value="Genomic_DNA"/>
</dbReference>
<accession>T1H8J5</accession>
<dbReference type="PANTHER" id="PTHR21137:SF35">
    <property type="entry name" value="ODORANT RECEPTOR 19A-RELATED"/>
    <property type="match status" value="1"/>
</dbReference>
<dbReference type="Pfam" id="PF02949">
    <property type="entry name" value="7tm_6"/>
    <property type="match status" value="1"/>
</dbReference>
<feature type="transmembrane region" description="Helical" evidence="10">
    <location>
        <begin position="329"/>
        <end position="348"/>
    </location>
</feature>
<dbReference type="PANTHER" id="PTHR21137">
    <property type="entry name" value="ODORANT RECEPTOR"/>
    <property type="match status" value="1"/>
</dbReference>
<feature type="transmembrane region" description="Helical" evidence="10">
    <location>
        <begin position="191"/>
        <end position="211"/>
    </location>
</feature>
<dbReference type="AlphaFoldDB" id="T1H8J5"/>
<evidence type="ECO:0000256" key="9">
    <source>
        <dbReference type="ARBA" id="ARBA00023224"/>
    </source>
</evidence>
<dbReference type="GO" id="GO:0005549">
    <property type="term" value="F:odorant binding"/>
    <property type="evidence" value="ECO:0007669"/>
    <property type="project" value="InterPro"/>
</dbReference>
<feature type="transmembrane region" description="Helical" evidence="10">
    <location>
        <begin position="48"/>
        <end position="68"/>
    </location>
</feature>